<name>A0A7W6K484_9HYPH</name>
<evidence type="ECO:0000313" key="2">
    <source>
        <dbReference type="Proteomes" id="UP000584824"/>
    </source>
</evidence>
<dbReference type="PIRSF" id="PIRSF010244">
    <property type="entry name" value="UCP010244_imp"/>
    <property type="match status" value="1"/>
</dbReference>
<dbReference type="Proteomes" id="UP000584824">
    <property type="component" value="Unassembled WGS sequence"/>
</dbReference>
<dbReference type="InterPro" id="IPR014456">
    <property type="entry name" value="UCP010244_IM"/>
</dbReference>
<proteinExistence type="predicted"/>
<sequence length="182" mass="19394">MARLIHAIVTGLIGAALLHLVIVFALPQFTGGDAYSRVLALGPAGRFHLLDRQGPAEPLVPDDPFVQASVCAYDLTASPRIVTASGDPAFWSFAVFDKRANEIFSLSDRSIETGRLDAILATPAQAARLRKADPGLMGRVILVETTGSEGYAVLRSLAPHASLEPEALGFLKSARCDPFAQR</sequence>
<organism evidence="1 2">
    <name type="scientific">Allorhizobium borbori</name>
    <dbReference type="NCBI Taxonomy" id="485907"/>
    <lineage>
        <taxon>Bacteria</taxon>
        <taxon>Pseudomonadati</taxon>
        <taxon>Pseudomonadota</taxon>
        <taxon>Alphaproteobacteria</taxon>
        <taxon>Hyphomicrobiales</taxon>
        <taxon>Rhizobiaceae</taxon>
        <taxon>Rhizobium/Agrobacterium group</taxon>
        <taxon>Allorhizobium</taxon>
    </lineage>
</organism>
<dbReference type="EMBL" id="JACIDU010000015">
    <property type="protein sequence ID" value="MBB4104878.1"/>
    <property type="molecule type" value="Genomic_DNA"/>
</dbReference>
<dbReference type="RefSeq" id="WP_183793950.1">
    <property type="nucleotide sequence ID" value="NZ_JACIDU010000015.1"/>
</dbReference>
<reference evidence="1 2" key="1">
    <citation type="submission" date="2020-08" db="EMBL/GenBank/DDBJ databases">
        <title>Genomic Encyclopedia of Type Strains, Phase IV (KMG-IV): sequencing the most valuable type-strain genomes for metagenomic binning, comparative biology and taxonomic classification.</title>
        <authorList>
            <person name="Goeker M."/>
        </authorList>
    </citation>
    <scope>NUCLEOTIDE SEQUENCE [LARGE SCALE GENOMIC DNA]</scope>
    <source>
        <strain evidence="1 2">DSM 26385</strain>
    </source>
</reference>
<accession>A0A7W6K484</accession>
<protein>
    <submittedName>
        <fullName evidence="1">Putative membrane protein</fullName>
    </submittedName>
</protein>
<comment type="caution">
    <text evidence="1">The sequence shown here is derived from an EMBL/GenBank/DDBJ whole genome shotgun (WGS) entry which is preliminary data.</text>
</comment>
<gene>
    <name evidence="1" type="ORF">GGQ66_003460</name>
</gene>
<dbReference type="AlphaFoldDB" id="A0A7W6K484"/>
<evidence type="ECO:0000313" key="1">
    <source>
        <dbReference type="EMBL" id="MBB4104878.1"/>
    </source>
</evidence>
<keyword evidence="2" id="KW-1185">Reference proteome</keyword>